<dbReference type="AlphaFoldDB" id="A0A9P4WDX7"/>
<protein>
    <submittedName>
        <fullName evidence="2">Uncharacterized protein</fullName>
    </submittedName>
</protein>
<proteinExistence type="predicted"/>
<evidence type="ECO:0000256" key="1">
    <source>
        <dbReference type="SAM" id="MobiDB-lite"/>
    </source>
</evidence>
<reference evidence="2" key="1">
    <citation type="submission" date="2019-04" db="EMBL/GenBank/DDBJ databases">
        <title>Sequencing of skin fungus with MAO and IRED activity.</title>
        <authorList>
            <person name="Marsaioli A.J."/>
            <person name="Bonatto J.M.C."/>
            <person name="Reis Junior O."/>
        </authorList>
    </citation>
    <scope>NUCLEOTIDE SEQUENCE</scope>
    <source>
        <strain evidence="2">30M1</strain>
    </source>
</reference>
<evidence type="ECO:0000313" key="3">
    <source>
        <dbReference type="Proteomes" id="UP000801428"/>
    </source>
</evidence>
<sequence length="269" mass="29912">MPAYKEMWWFSAQANVPAKHAEAPARDPMAIPDISKLISTMLPYPVGGLAESTYLDPYDTPDKATRKGRMFLSGDQHRPDLIERHGVDEARRKAAALVAAQIVATCDSITSAIPCRFNQPGCLTSLAGYDTHPGRELLSEHIAIFLQYRDVFTTLLLLSIDVIGRRTRPFVAQRETGSYCQYQTWSMSTDKSLRELVKELPLLMVYDQVLLRPCSVGAPSTLQERERTQLTASRGGPTSSKITAPMLHALSQRHGDYASASETSRMQLQ</sequence>
<organism evidence="2 3">
    <name type="scientific">Curvularia kusanoi</name>
    <name type="common">Cochliobolus kusanoi</name>
    <dbReference type="NCBI Taxonomy" id="90978"/>
    <lineage>
        <taxon>Eukaryota</taxon>
        <taxon>Fungi</taxon>
        <taxon>Dikarya</taxon>
        <taxon>Ascomycota</taxon>
        <taxon>Pezizomycotina</taxon>
        <taxon>Dothideomycetes</taxon>
        <taxon>Pleosporomycetidae</taxon>
        <taxon>Pleosporales</taxon>
        <taxon>Pleosporineae</taxon>
        <taxon>Pleosporaceae</taxon>
        <taxon>Curvularia</taxon>
    </lineage>
</organism>
<dbReference type="Proteomes" id="UP000801428">
    <property type="component" value="Unassembled WGS sequence"/>
</dbReference>
<evidence type="ECO:0000313" key="2">
    <source>
        <dbReference type="EMBL" id="KAF3009444.1"/>
    </source>
</evidence>
<comment type="caution">
    <text evidence="2">The sequence shown here is derived from an EMBL/GenBank/DDBJ whole genome shotgun (WGS) entry which is preliminary data.</text>
</comment>
<feature type="compositionally biased region" description="Polar residues" evidence="1">
    <location>
        <begin position="229"/>
        <end position="242"/>
    </location>
</feature>
<gene>
    <name evidence="2" type="ORF">E8E13_001078</name>
</gene>
<feature type="region of interest" description="Disordered" evidence="1">
    <location>
        <begin position="220"/>
        <end position="242"/>
    </location>
</feature>
<keyword evidence="3" id="KW-1185">Reference proteome</keyword>
<dbReference type="EMBL" id="SWKU01000002">
    <property type="protein sequence ID" value="KAF3009444.1"/>
    <property type="molecule type" value="Genomic_DNA"/>
</dbReference>
<name>A0A9P4WDX7_CURKU</name>
<accession>A0A9P4WDX7</accession>